<organism evidence="5 6">
    <name type="scientific">Gordonia phage Gsput1</name>
    <dbReference type="NCBI Taxonomy" id="1622193"/>
    <lineage>
        <taxon>Viruses</taxon>
        <taxon>Duplodnaviria</taxon>
        <taxon>Heunggongvirae</taxon>
        <taxon>Uroviricota</taxon>
        <taxon>Caudoviricetes</taxon>
        <taxon>Ruthgordonvirinae</taxon>
        <taxon>Gesputvirus</taxon>
        <taxon>Gesputvirus gsput1</taxon>
    </lineage>
</organism>
<protein>
    <submittedName>
        <fullName evidence="5">DNA binding protein</fullName>
    </submittedName>
</protein>
<name>A0A0E3T6Z4_9CAUD</name>
<evidence type="ECO:0000313" key="5">
    <source>
        <dbReference type="EMBL" id="AKC03054.1"/>
    </source>
</evidence>
<evidence type="ECO:0000256" key="2">
    <source>
        <dbReference type="ARBA" id="ARBA00023200"/>
    </source>
</evidence>
<keyword evidence="6" id="KW-1185">Reference proteome</keyword>
<dbReference type="Gene3D" id="1.10.10.10">
    <property type="entry name" value="Winged helix-like DNA-binding domain superfamily/Winged helix DNA-binding domain"/>
    <property type="match status" value="1"/>
</dbReference>
<evidence type="ECO:0000313" key="6">
    <source>
        <dbReference type="Proteomes" id="UP000033018"/>
    </source>
</evidence>
<evidence type="ECO:0000256" key="3">
    <source>
        <dbReference type="SAM" id="MobiDB-lite"/>
    </source>
</evidence>
<dbReference type="GeneID" id="28800868"/>
<dbReference type="GO" id="GO:0030430">
    <property type="term" value="C:host cell cytoplasm"/>
    <property type="evidence" value="ECO:0007669"/>
    <property type="project" value="UniProtKB-SubCell"/>
</dbReference>
<evidence type="ECO:0000259" key="4">
    <source>
        <dbReference type="Pfam" id="PF12728"/>
    </source>
</evidence>
<reference evidence="5 6" key="1">
    <citation type="journal article" date="2015" name="Sci. Rep.">
        <title>Bacteriophages of wastewater foaming-associated filamentous Gordonia reduce host levels in raw activated sludge.</title>
        <authorList>
            <person name="Liu M."/>
            <person name="Gill J.J."/>
            <person name="Young R."/>
            <person name="Summer E.J."/>
        </authorList>
    </citation>
    <scope>NUCLEOTIDE SEQUENCE [LARGE SCALE GENOMIC DNA]</scope>
</reference>
<feature type="domain" description="Helix-turn-helix" evidence="4">
    <location>
        <begin position="4"/>
        <end position="44"/>
    </location>
</feature>
<dbReference type="SUPFAM" id="SSF46955">
    <property type="entry name" value="Putative DNA-binding domain"/>
    <property type="match status" value="1"/>
</dbReference>
<evidence type="ECO:0000256" key="1">
    <source>
        <dbReference type="ARBA" id="ARBA00004192"/>
    </source>
</evidence>
<dbReference type="InterPro" id="IPR009061">
    <property type="entry name" value="DNA-bd_dom_put_sf"/>
</dbReference>
<proteinExistence type="predicted"/>
<dbReference type="OrthoDB" id="23883at10239"/>
<feature type="compositionally biased region" description="Basic and acidic residues" evidence="3">
    <location>
        <begin position="72"/>
        <end position="85"/>
    </location>
</feature>
<dbReference type="Pfam" id="PF12728">
    <property type="entry name" value="HTH_17"/>
    <property type="match status" value="1"/>
</dbReference>
<dbReference type="InterPro" id="IPR041657">
    <property type="entry name" value="HTH_17"/>
</dbReference>
<keyword evidence="2" id="KW-1035">Host cytoplasm</keyword>
<dbReference type="KEGG" id="vg:28800868"/>
<feature type="region of interest" description="Disordered" evidence="3">
    <location>
        <begin position="71"/>
        <end position="100"/>
    </location>
</feature>
<sequence length="100" mass="11352">MIHYLSKAEVAEYLGVSLNTIKAYNAQGRMPEADARVGRNHGWLVETIDRWNAARPGSGVRTDCAHWTTDPDTGKRVTCERDQGHRGKHRRTGDGYELEW</sequence>
<dbReference type="RefSeq" id="YP_009275715.1">
    <property type="nucleotide sequence ID" value="NC_030932.1"/>
</dbReference>
<dbReference type="Proteomes" id="UP000033018">
    <property type="component" value="Segment"/>
</dbReference>
<gene>
    <name evidence="5" type="ORF">Gsput1_29</name>
</gene>
<accession>A0A0E3T6Z4</accession>
<comment type="subcellular location">
    <subcellularLocation>
        <location evidence="1">Host cytoplasm</location>
    </subcellularLocation>
</comment>
<dbReference type="EMBL" id="KP790011">
    <property type="protein sequence ID" value="AKC03054.1"/>
    <property type="molecule type" value="Genomic_DNA"/>
</dbReference>
<dbReference type="InterPro" id="IPR036388">
    <property type="entry name" value="WH-like_DNA-bd_sf"/>
</dbReference>